<dbReference type="EMBL" id="SDPK01000019">
    <property type="protein sequence ID" value="TPG99992.1"/>
    <property type="molecule type" value="Genomic_DNA"/>
</dbReference>
<feature type="signal peptide" evidence="7">
    <location>
        <begin position="1"/>
        <end position="24"/>
    </location>
</feature>
<evidence type="ECO:0000256" key="2">
    <source>
        <dbReference type="ARBA" id="ARBA00006577"/>
    </source>
</evidence>
<dbReference type="AlphaFoldDB" id="A0A502JSC1"/>
<dbReference type="Gene3D" id="1.10.287.460">
    <property type="entry name" value="Peptidyl-prolyl cis-trans isomerase, FKBP-type, N-terminal domain"/>
    <property type="match status" value="1"/>
</dbReference>
<dbReference type="Gene3D" id="3.10.50.40">
    <property type="match status" value="1"/>
</dbReference>
<comment type="catalytic activity">
    <reaction evidence="1 5 6">
        <text>[protein]-peptidylproline (omega=180) = [protein]-peptidylproline (omega=0)</text>
        <dbReference type="Rhea" id="RHEA:16237"/>
        <dbReference type="Rhea" id="RHEA-COMP:10747"/>
        <dbReference type="Rhea" id="RHEA-COMP:10748"/>
        <dbReference type="ChEBI" id="CHEBI:83833"/>
        <dbReference type="ChEBI" id="CHEBI:83834"/>
        <dbReference type="EC" id="5.2.1.8"/>
    </reaction>
</comment>
<dbReference type="Proteomes" id="UP000317926">
    <property type="component" value="Unassembled WGS sequence"/>
</dbReference>
<evidence type="ECO:0000256" key="6">
    <source>
        <dbReference type="RuleBase" id="RU003915"/>
    </source>
</evidence>
<evidence type="ECO:0000313" key="9">
    <source>
        <dbReference type="EMBL" id="TPG99992.1"/>
    </source>
</evidence>
<dbReference type="Pfam" id="PF00254">
    <property type="entry name" value="FKBP_C"/>
    <property type="match status" value="1"/>
</dbReference>
<dbReference type="InterPro" id="IPR036944">
    <property type="entry name" value="PPIase_FKBP_N_sf"/>
</dbReference>
<dbReference type="SUPFAM" id="SSF54534">
    <property type="entry name" value="FKBP-like"/>
    <property type="match status" value="1"/>
</dbReference>
<evidence type="ECO:0000256" key="1">
    <source>
        <dbReference type="ARBA" id="ARBA00000971"/>
    </source>
</evidence>
<evidence type="ECO:0000256" key="7">
    <source>
        <dbReference type="SAM" id="SignalP"/>
    </source>
</evidence>
<dbReference type="NCBIfam" id="NF008150">
    <property type="entry name" value="PRK10902.1"/>
    <property type="match status" value="1"/>
</dbReference>
<dbReference type="RefSeq" id="WP_140519502.1">
    <property type="nucleotide sequence ID" value="NZ_JACBKC010000019.1"/>
</dbReference>
<dbReference type="EC" id="5.2.1.8" evidence="6"/>
<keyword evidence="7" id="KW-0732">Signal</keyword>
<organism evidence="9 10">
    <name type="scientific">Haemophilus haemolyticus</name>
    <dbReference type="NCBI Taxonomy" id="726"/>
    <lineage>
        <taxon>Bacteria</taxon>
        <taxon>Pseudomonadati</taxon>
        <taxon>Pseudomonadota</taxon>
        <taxon>Gammaproteobacteria</taxon>
        <taxon>Pasteurellales</taxon>
        <taxon>Pasteurellaceae</taxon>
        <taxon>Haemophilus</taxon>
    </lineage>
</organism>
<dbReference type="Pfam" id="PF01346">
    <property type="entry name" value="FKBP_N"/>
    <property type="match status" value="1"/>
</dbReference>
<dbReference type="GO" id="GO:0003755">
    <property type="term" value="F:peptidyl-prolyl cis-trans isomerase activity"/>
    <property type="evidence" value="ECO:0007669"/>
    <property type="project" value="UniProtKB-UniRule"/>
</dbReference>
<evidence type="ECO:0000256" key="4">
    <source>
        <dbReference type="ARBA" id="ARBA00023235"/>
    </source>
</evidence>
<keyword evidence="3 5" id="KW-0697">Rotamase</keyword>
<proteinExistence type="inferred from homology"/>
<evidence type="ECO:0000313" key="10">
    <source>
        <dbReference type="Proteomes" id="UP000317926"/>
    </source>
</evidence>
<feature type="domain" description="PPIase FKBP-type" evidence="8">
    <location>
        <begin position="150"/>
        <end position="236"/>
    </location>
</feature>
<dbReference type="GO" id="GO:0006457">
    <property type="term" value="P:protein folding"/>
    <property type="evidence" value="ECO:0007669"/>
    <property type="project" value="InterPro"/>
</dbReference>
<dbReference type="FunFam" id="3.10.50.40:FF:000006">
    <property type="entry name" value="Peptidyl-prolyl cis-trans isomerase"/>
    <property type="match status" value="1"/>
</dbReference>
<sequence length="241" mass="25826">MLKIQKLSIAALMVSAVISGQVFAEEKALDEKAASYAVGALMGGQMKDLVDAHKEVITYDNARILDGLKDALEGKVDVRKDENVQKTLEAIEAKLVSASKAKAEAIAKSAQEGGDKYRADFAKDKDVKTTKSGLLYKIENAGKGEAIKATDTVKVHYTGKLPNGKVFDSSVERGQPVEFQLDQVIPGWTEGLQLVKKGGKIQLVIPPELGYGKQGAGASIPPNSTLIFDVEVLDVNPKSEK</sequence>
<comment type="caution">
    <text evidence="9">The sequence shown here is derived from an EMBL/GenBank/DDBJ whole genome shotgun (WGS) entry which is preliminary data.</text>
</comment>
<reference evidence="9 10" key="1">
    <citation type="submission" date="2019-01" db="EMBL/GenBank/DDBJ databases">
        <title>Comparative genomic analysis identifies haemin-independent Haemophilus haemolyticus: a formal re-classification of Haemophilus intermedius.</title>
        <authorList>
            <person name="Harris T.M."/>
            <person name="Price E.P."/>
            <person name="Sarovich D.S."/>
            <person name="Norskov-Lauritsen N."/>
            <person name="Beissbarth J."/>
            <person name="Chang A.B."/>
            <person name="Smith-Vaughan H.C."/>
        </authorList>
    </citation>
    <scope>NUCLEOTIDE SEQUENCE [LARGE SCALE GENOMIC DNA]</scope>
    <source>
        <strain evidence="9 10">PN24</strain>
    </source>
</reference>
<comment type="similarity">
    <text evidence="2 6">Belongs to the FKBP-type PPIase family.</text>
</comment>
<dbReference type="PANTHER" id="PTHR43811">
    <property type="entry name" value="FKBP-TYPE PEPTIDYL-PROLYL CIS-TRANS ISOMERASE FKPA"/>
    <property type="match status" value="1"/>
</dbReference>
<dbReference type="PANTHER" id="PTHR43811:SF19">
    <property type="entry name" value="39 KDA FK506-BINDING NUCLEAR PROTEIN"/>
    <property type="match status" value="1"/>
</dbReference>
<keyword evidence="4 5" id="KW-0413">Isomerase</keyword>
<protein>
    <recommendedName>
        <fullName evidence="6">Peptidyl-prolyl cis-trans isomerase</fullName>
        <ecNumber evidence="6">5.2.1.8</ecNumber>
    </recommendedName>
</protein>
<dbReference type="InterPro" id="IPR046357">
    <property type="entry name" value="PPIase_dom_sf"/>
</dbReference>
<accession>A0A502JSC1</accession>
<name>A0A502JSC1_HAEHA</name>
<evidence type="ECO:0000256" key="5">
    <source>
        <dbReference type="PROSITE-ProRule" id="PRU00277"/>
    </source>
</evidence>
<feature type="chain" id="PRO_5021352301" description="Peptidyl-prolyl cis-trans isomerase" evidence="7">
    <location>
        <begin position="25"/>
        <end position="241"/>
    </location>
</feature>
<evidence type="ECO:0000259" key="8">
    <source>
        <dbReference type="PROSITE" id="PS50059"/>
    </source>
</evidence>
<dbReference type="InterPro" id="IPR001179">
    <property type="entry name" value="PPIase_FKBP_dom"/>
</dbReference>
<evidence type="ECO:0000256" key="3">
    <source>
        <dbReference type="ARBA" id="ARBA00023110"/>
    </source>
</evidence>
<dbReference type="InterPro" id="IPR000774">
    <property type="entry name" value="PPIase_FKBP_N"/>
</dbReference>
<gene>
    <name evidence="9" type="ORF">EUX55_04725</name>
</gene>
<dbReference type="PROSITE" id="PS50059">
    <property type="entry name" value="FKBP_PPIASE"/>
    <property type="match status" value="1"/>
</dbReference>